<feature type="region of interest" description="Disordered" evidence="1">
    <location>
        <begin position="33"/>
        <end position="59"/>
    </location>
</feature>
<comment type="caution">
    <text evidence="2">The sequence shown here is derived from an EMBL/GenBank/DDBJ whole genome shotgun (WGS) entry which is preliminary data.</text>
</comment>
<feature type="compositionally biased region" description="Polar residues" evidence="1">
    <location>
        <begin position="36"/>
        <end position="53"/>
    </location>
</feature>
<name>A0AA40KGW1_9HYME</name>
<evidence type="ECO:0000313" key="2">
    <source>
        <dbReference type="EMBL" id="KAK1119935.1"/>
    </source>
</evidence>
<dbReference type="Proteomes" id="UP001177670">
    <property type="component" value="Unassembled WGS sequence"/>
</dbReference>
<dbReference type="AlphaFoldDB" id="A0AA40KGW1"/>
<accession>A0AA40KGW1</accession>
<evidence type="ECO:0000256" key="1">
    <source>
        <dbReference type="SAM" id="MobiDB-lite"/>
    </source>
</evidence>
<protein>
    <submittedName>
        <fullName evidence="2">Uncharacterized protein</fullName>
    </submittedName>
</protein>
<keyword evidence="3" id="KW-1185">Reference proteome</keyword>
<gene>
    <name evidence="2" type="ORF">K0M31_013008</name>
</gene>
<organism evidence="2 3">
    <name type="scientific">Melipona bicolor</name>
    <dbReference type="NCBI Taxonomy" id="60889"/>
    <lineage>
        <taxon>Eukaryota</taxon>
        <taxon>Metazoa</taxon>
        <taxon>Ecdysozoa</taxon>
        <taxon>Arthropoda</taxon>
        <taxon>Hexapoda</taxon>
        <taxon>Insecta</taxon>
        <taxon>Pterygota</taxon>
        <taxon>Neoptera</taxon>
        <taxon>Endopterygota</taxon>
        <taxon>Hymenoptera</taxon>
        <taxon>Apocrita</taxon>
        <taxon>Aculeata</taxon>
        <taxon>Apoidea</taxon>
        <taxon>Anthophila</taxon>
        <taxon>Apidae</taxon>
        <taxon>Melipona</taxon>
    </lineage>
</organism>
<sequence length="59" mass="6941">MRSKLFFTTQSNLSPTQSTLFYQNHLLHPSIHYRPSRQTCDSKTTTMLQYSRQSAEDDD</sequence>
<evidence type="ECO:0000313" key="3">
    <source>
        <dbReference type="Proteomes" id="UP001177670"/>
    </source>
</evidence>
<dbReference type="EMBL" id="JAHYIQ010000034">
    <property type="protein sequence ID" value="KAK1119935.1"/>
    <property type="molecule type" value="Genomic_DNA"/>
</dbReference>
<reference evidence="2" key="1">
    <citation type="submission" date="2021-10" db="EMBL/GenBank/DDBJ databases">
        <title>Melipona bicolor Genome sequencing and assembly.</title>
        <authorList>
            <person name="Araujo N.S."/>
            <person name="Arias M.C."/>
        </authorList>
    </citation>
    <scope>NUCLEOTIDE SEQUENCE</scope>
    <source>
        <strain evidence="2">USP_2M_L1-L4_2017</strain>
        <tissue evidence="2">Whole body</tissue>
    </source>
</reference>
<proteinExistence type="predicted"/>